<dbReference type="EMBL" id="CP041040">
    <property type="protein sequence ID" value="QDE33841.1"/>
    <property type="molecule type" value="Genomic_DNA"/>
</dbReference>
<protein>
    <submittedName>
        <fullName evidence="1">Oxidoreductase</fullName>
    </submittedName>
</protein>
<dbReference type="InterPro" id="IPR029475">
    <property type="entry name" value="DUF6807"/>
</dbReference>
<proteinExistence type="predicted"/>
<evidence type="ECO:0000313" key="1">
    <source>
        <dbReference type="EMBL" id="QDE33841.1"/>
    </source>
</evidence>
<dbReference type="OrthoDB" id="9812981at2"/>
<dbReference type="Pfam" id="PF14100">
    <property type="entry name" value="DUF6807"/>
    <property type="match status" value="1"/>
</dbReference>
<accession>A0A4Y5YLZ3</accession>
<reference evidence="1 2" key="1">
    <citation type="submission" date="2019-06" db="EMBL/GenBank/DDBJ databases">
        <title>Complete genome of Microbacterium foliorum M2.</title>
        <authorList>
            <person name="Cao G."/>
        </authorList>
    </citation>
    <scope>NUCLEOTIDE SEQUENCE [LARGE SCALE GENOMIC DNA]</scope>
    <source>
        <strain evidence="1 2">M2</strain>
    </source>
</reference>
<evidence type="ECO:0000313" key="2">
    <source>
        <dbReference type="Proteomes" id="UP000316125"/>
    </source>
</evidence>
<organism evidence="1 2">
    <name type="scientific">Microbacterium foliorum</name>
    <dbReference type="NCBI Taxonomy" id="104336"/>
    <lineage>
        <taxon>Bacteria</taxon>
        <taxon>Bacillati</taxon>
        <taxon>Actinomycetota</taxon>
        <taxon>Actinomycetes</taxon>
        <taxon>Micrococcales</taxon>
        <taxon>Microbacteriaceae</taxon>
        <taxon>Microbacterium</taxon>
    </lineage>
</organism>
<dbReference type="Proteomes" id="UP000316125">
    <property type="component" value="Chromosome"/>
</dbReference>
<dbReference type="AlphaFoldDB" id="A0A4Y5YLZ3"/>
<dbReference type="RefSeq" id="WP_140036124.1">
    <property type="nucleotide sequence ID" value="NZ_CP041040.1"/>
</dbReference>
<name>A0A4Y5YLZ3_9MICO</name>
<sequence length="269" mass="28365">MSADLLVTQSGGIRYHDGIDVDPLLSPRPYLTAATTGGVAATAVGPDDHRHHLGMSVAIPDVNGTTFWGGRTFVRGEGSRMLANHGRQVERSRDVGQGSVTQELVWVAPDETPLLDERRTIVARAGSDGIDVLWSTVLTAAHGAVSVGSPQTNGRDGAFYGGIFWRASFLTGRVRCADGEGADAAHGSLSPWLAVDGPGISLVATTSNSDMPWFVRADGYVGFGPGVAVTGRRTLAAGEDLHLDLRVAVLERPPVDPAAVARRLDRLRP</sequence>
<gene>
    <name evidence="1" type="ORF">FIV50_02995</name>
</gene>